<proteinExistence type="predicted"/>
<dbReference type="RefSeq" id="WP_036094685.1">
    <property type="nucleotide sequence ID" value="NZ_BJEY01000003.1"/>
</dbReference>
<evidence type="ECO:0000313" key="2">
    <source>
        <dbReference type="Proteomes" id="UP000236500"/>
    </source>
</evidence>
<sequence length="110" mass="12707">MKGIFAMDSLFCFYSGKDRDKAPWAWLQGYDNPVTRYVIMKLQDSDTISEIEIIDQKNQIFLLNIKCDEENICLIGYIHHESHVLCGKTDTMNGEIFNQDLLDVITIIAE</sequence>
<dbReference type="Proteomes" id="UP000236500">
    <property type="component" value="Unassembled WGS sequence"/>
</dbReference>
<name>A0ABX4XPV8_9LIST</name>
<dbReference type="EMBL" id="MPDH01000002">
    <property type="protein sequence ID" value="PNP94300.1"/>
    <property type="molecule type" value="Genomic_DNA"/>
</dbReference>
<comment type="caution">
    <text evidence="1">The sequence shown here is derived from an EMBL/GenBank/DDBJ whole genome shotgun (WGS) entry which is preliminary data.</text>
</comment>
<gene>
    <name evidence="1" type="ORF">BMT55_02085</name>
</gene>
<reference evidence="1 2" key="1">
    <citation type="submission" date="2016-11" db="EMBL/GenBank/DDBJ databases">
        <title>Whole Genome Sequence of Listeria newyorkensis.</title>
        <authorList>
            <person name="Frink S."/>
            <person name="Morales C."/>
            <person name="Kiang D."/>
        </authorList>
    </citation>
    <scope>NUCLEOTIDE SEQUENCE [LARGE SCALE GENOMIC DNA]</scope>
    <source>
        <strain evidence="1 2">F1604011-044</strain>
    </source>
</reference>
<organism evidence="1 2">
    <name type="scientific">Listeria newyorkensis</name>
    <dbReference type="NCBI Taxonomy" id="1497681"/>
    <lineage>
        <taxon>Bacteria</taxon>
        <taxon>Bacillati</taxon>
        <taxon>Bacillota</taxon>
        <taxon>Bacilli</taxon>
        <taxon>Bacillales</taxon>
        <taxon>Listeriaceae</taxon>
        <taxon>Listeria</taxon>
    </lineage>
</organism>
<evidence type="ECO:0000313" key="1">
    <source>
        <dbReference type="EMBL" id="PNP94300.1"/>
    </source>
</evidence>
<protein>
    <submittedName>
        <fullName evidence="1">Uncharacterized protein</fullName>
    </submittedName>
</protein>
<keyword evidence="2" id="KW-1185">Reference proteome</keyword>
<accession>A0ABX4XPV8</accession>